<proteinExistence type="predicted"/>
<feature type="transmembrane region" description="Helical" evidence="1">
    <location>
        <begin position="129"/>
        <end position="149"/>
    </location>
</feature>
<keyword evidence="1" id="KW-0812">Transmembrane</keyword>
<keyword evidence="3" id="KW-1185">Reference proteome</keyword>
<gene>
    <name evidence="2" type="ORF">MXD59_25905</name>
</gene>
<evidence type="ECO:0000313" key="2">
    <source>
        <dbReference type="EMBL" id="MCK9879145.1"/>
    </source>
</evidence>
<feature type="non-terminal residue" evidence="2">
    <location>
        <position position="1"/>
    </location>
</feature>
<dbReference type="EMBL" id="JALKFT010000097">
    <property type="protein sequence ID" value="MCK9879145.1"/>
    <property type="molecule type" value="Genomic_DNA"/>
</dbReference>
<accession>A0ABT0K5S7</accession>
<keyword evidence="1" id="KW-0472">Membrane</keyword>
<dbReference type="Proteomes" id="UP001201873">
    <property type="component" value="Unassembled WGS sequence"/>
</dbReference>
<protein>
    <submittedName>
        <fullName evidence="2">Uncharacterized protein</fullName>
    </submittedName>
</protein>
<dbReference type="RefSeq" id="WP_248827189.1">
    <property type="nucleotide sequence ID" value="NZ_JALKFT010000097.1"/>
</dbReference>
<name>A0ABT0K5S7_9ACTN</name>
<feature type="transmembrane region" description="Helical" evidence="1">
    <location>
        <begin position="217"/>
        <end position="237"/>
    </location>
</feature>
<evidence type="ECO:0000256" key="1">
    <source>
        <dbReference type="SAM" id="Phobius"/>
    </source>
</evidence>
<keyword evidence="1" id="KW-1133">Transmembrane helix</keyword>
<feature type="transmembrane region" description="Helical" evidence="1">
    <location>
        <begin position="18"/>
        <end position="38"/>
    </location>
</feature>
<organism evidence="2 3">
    <name type="scientific">Frankia umida</name>
    <dbReference type="NCBI Taxonomy" id="573489"/>
    <lineage>
        <taxon>Bacteria</taxon>
        <taxon>Bacillati</taxon>
        <taxon>Actinomycetota</taxon>
        <taxon>Actinomycetes</taxon>
        <taxon>Frankiales</taxon>
        <taxon>Frankiaceae</taxon>
        <taxon>Frankia</taxon>
    </lineage>
</organism>
<comment type="caution">
    <text evidence="2">The sequence shown here is derived from an EMBL/GenBank/DDBJ whole genome shotgun (WGS) entry which is preliminary data.</text>
</comment>
<evidence type="ECO:0000313" key="3">
    <source>
        <dbReference type="Proteomes" id="UP001201873"/>
    </source>
</evidence>
<feature type="transmembrane region" description="Helical" evidence="1">
    <location>
        <begin position="95"/>
        <end position="117"/>
    </location>
</feature>
<feature type="non-terminal residue" evidence="2">
    <location>
        <position position="375"/>
    </location>
</feature>
<sequence>VGLIWLVAARTKDRWAPALGLAATLATYVLVAALSHTWHRNPYTPTRTPDDAYAALALARASTFGRGPGQGLVESYAPHGTVPNRYALNVIAEELGLLGLLLVLTTTILIGALLVRLATRCGHGLLGAWARGLTAATLITLTLPVLALLCPTLNIDASPPALAPDSLGLIALLWTIGALLGAASRTTHTATPAQRTPRPAATSTLGRLRARTTSRTWEPALAGLCVIATLIAVPLTATTADHQRSTTDPGNTSAVTAANQIRTTKLSMLWPPNKDLIDHATRQAVDNVVTPTPQCPAQASDQPAGGTFTLGPHCAPAQLVPTLDPTLQTEANEAIQELPTGVRGATIAIDTSDGRLLVLTDGTGTTPPPAVPGPP</sequence>
<reference evidence="2 3" key="1">
    <citation type="submission" date="2022-04" db="EMBL/GenBank/DDBJ databases">
        <title>Genome diversity in the genus Frankia.</title>
        <authorList>
            <person name="Carlos-Shanley C."/>
            <person name="Hahn D."/>
        </authorList>
    </citation>
    <scope>NUCLEOTIDE SEQUENCE [LARGE SCALE GENOMIC DNA]</scope>
    <source>
        <strain evidence="2 3">Ag45/Mut15</strain>
    </source>
</reference>